<evidence type="ECO:0000313" key="9">
    <source>
        <dbReference type="EMBL" id="RAI27641.1"/>
    </source>
</evidence>
<comment type="function">
    <text evidence="2">Catalyzes the isomerization between 2-isopropylmalate and 3-isopropylmalate, via the formation of 2-isopropylmaleate.</text>
</comment>
<evidence type="ECO:0000259" key="8">
    <source>
        <dbReference type="Pfam" id="PF00694"/>
    </source>
</evidence>
<comment type="similarity">
    <text evidence="4">Belongs to the LeuD family. LeuD type 2 subfamily.</text>
</comment>
<comment type="caution">
    <text evidence="9">The sequence shown here is derived from an EMBL/GenBank/DDBJ whole genome shotgun (WGS) entry which is preliminary data.</text>
</comment>
<dbReference type="PANTHER" id="PTHR43345:SF2">
    <property type="entry name" value="3-ISOPROPYLMALATE DEHYDRATASE SMALL SUBUNIT 1"/>
    <property type="match status" value="1"/>
</dbReference>
<name>A0A327JNJ4_9HYPH</name>
<dbReference type="NCBIfam" id="TIGR02087">
    <property type="entry name" value="LEUD_arch"/>
    <property type="match status" value="1"/>
</dbReference>
<dbReference type="CDD" id="cd01577">
    <property type="entry name" value="IPMI_Swivel"/>
    <property type="match status" value="1"/>
</dbReference>
<dbReference type="InterPro" id="IPR033940">
    <property type="entry name" value="IPMI_Swivel"/>
</dbReference>
<dbReference type="EMBL" id="NPEV01000016">
    <property type="protein sequence ID" value="RAI27641.1"/>
    <property type="molecule type" value="Genomic_DNA"/>
</dbReference>
<dbReference type="PANTHER" id="PTHR43345">
    <property type="entry name" value="3-ISOPROPYLMALATE DEHYDRATASE SMALL SUBUNIT 2-RELATED-RELATED"/>
    <property type="match status" value="1"/>
</dbReference>
<comment type="catalytic activity">
    <reaction evidence="1">
        <text>(2R,3S)-3-isopropylmalate = (2S)-2-isopropylmalate</text>
        <dbReference type="Rhea" id="RHEA:32287"/>
        <dbReference type="ChEBI" id="CHEBI:1178"/>
        <dbReference type="ChEBI" id="CHEBI:35121"/>
        <dbReference type="EC" id="4.2.1.33"/>
    </reaction>
</comment>
<dbReference type="GO" id="GO:0003861">
    <property type="term" value="F:3-isopropylmalate dehydratase activity"/>
    <property type="evidence" value="ECO:0007669"/>
    <property type="project" value="UniProtKB-EC"/>
</dbReference>
<sequence length="179" mass="18472">MTAATSGAADMTVGGRIATLGDDISTDLIYPGRYLFERDPARQAAYALSGLGAEWPGRLADCPVVVAGENFGCGSSREQAPTSLRGAGVRLVVAASFARIFFRNCINTGLPVIQSAELSRAASDGATLAADLSRGTATLRAPGGASETFAFAPLPAELIAILRDGGLMARLARSRRARA</sequence>
<accession>A0A327JNJ4</accession>
<evidence type="ECO:0000313" key="10">
    <source>
        <dbReference type="Proteomes" id="UP000249299"/>
    </source>
</evidence>
<dbReference type="InterPro" id="IPR011827">
    <property type="entry name" value="LeuD_type2/HacB/DmdB"/>
</dbReference>
<organism evidence="9 10">
    <name type="scientific">Rhodobium orientis</name>
    <dbReference type="NCBI Taxonomy" id="34017"/>
    <lineage>
        <taxon>Bacteria</taxon>
        <taxon>Pseudomonadati</taxon>
        <taxon>Pseudomonadota</taxon>
        <taxon>Alphaproteobacteria</taxon>
        <taxon>Hyphomicrobiales</taxon>
        <taxon>Rhodobiaceae</taxon>
        <taxon>Rhodobium</taxon>
    </lineage>
</organism>
<proteinExistence type="inferred from homology"/>
<dbReference type="InterPro" id="IPR050075">
    <property type="entry name" value="LeuD"/>
</dbReference>
<dbReference type="AlphaFoldDB" id="A0A327JNJ4"/>
<keyword evidence="10" id="KW-1185">Reference proteome</keyword>
<dbReference type="EC" id="4.2.1.33" evidence="6"/>
<evidence type="ECO:0000256" key="3">
    <source>
        <dbReference type="ARBA" id="ARBA00004729"/>
    </source>
</evidence>
<dbReference type="SUPFAM" id="SSF52016">
    <property type="entry name" value="LeuD/IlvD-like"/>
    <property type="match status" value="1"/>
</dbReference>
<evidence type="ECO:0000256" key="4">
    <source>
        <dbReference type="ARBA" id="ARBA00009869"/>
    </source>
</evidence>
<reference evidence="9 10" key="1">
    <citation type="submission" date="2017-07" db="EMBL/GenBank/DDBJ databases">
        <title>Draft Genome Sequences of Select Purple Nonsulfur Bacteria.</title>
        <authorList>
            <person name="Lasarre B."/>
            <person name="Mckinlay J.B."/>
        </authorList>
    </citation>
    <scope>NUCLEOTIDE SEQUENCE [LARGE SCALE GENOMIC DNA]</scope>
    <source>
        <strain evidence="9 10">DSM 11290</strain>
    </source>
</reference>
<comment type="pathway">
    <text evidence="3">Amino-acid biosynthesis; L-leucine biosynthesis; L-leucine from 3-methyl-2-oxobutanoate: step 2/4.</text>
</comment>
<evidence type="ECO:0000256" key="7">
    <source>
        <dbReference type="ARBA" id="ARBA00023239"/>
    </source>
</evidence>
<dbReference type="Proteomes" id="UP000249299">
    <property type="component" value="Unassembled WGS sequence"/>
</dbReference>
<evidence type="ECO:0000256" key="6">
    <source>
        <dbReference type="ARBA" id="ARBA00011998"/>
    </source>
</evidence>
<dbReference type="InterPro" id="IPR015928">
    <property type="entry name" value="Aconitase/3IPM_dehydase_swvl"/>
</dbReference>
<dbReference type="OrthoDB" id="9777465at2"/>
<protein>
    <recommendedName>
        <fullName evidence="6">3-isopropylmalate dehydratase</fullName>
        <ecNumber evidence="6">4.2.1.33</ecNumber>
    </recommendedName>
</protein>
<comment type="subunit">
    <text evidence="5">Heterodimer of LeuC and LeuD.</text>
</comment>
<feature type="domain" description="Aconitase A/isopropylmalate dehydratase small subunit swivel" evidence="8">
    <location>
        <begin position="64"/>
        <end position="110"/>
    </location>
</feature>
<dbReference type="InterPro" id="IPR000573">
    <property type="entry name" value="AconitaseA/IPMdHydase_ssu_swvl"/>
</dbReference>
<evidence type="ECO:0000256" key="2">
    <source>
        <dbReference type="ARBA" id="ARBA00002695"/>
    </source>
</evidence>
<dbReference type="Gene3D" id="3.20.19.10">
    <property type="entry name" value="Aconitase, domain 4"/>
    <property type="match status" value="1"/>
</dbReference>
<gene>
    <name evidence="9" type="ORF">CH339_09700</name>
</gene>
<keyword evidence="7" id="KW-0456">Lyase</keyword>
<evidence type="ECO:0000256" key="5">
    <source>
        <dbReference type="ARBA" id="ARBA00011271"/>
    </source>
</evidence>
<evidence type="ECO:0000256" key="1">
    <source>
        <dbReference type="ARBA" id="ARBA00000491"/>
    </source>
</evidence>
<dbReference type="Pfam" id="PF00694">
    <property type="entry name" value="Aconitase_C"/>
    <property type="match status" value="1"/>
</dbReference>